<dbReference type="PANTHER" id="PTHR46890:SF48">
    <property type="entry name" value="RNA-DIRECTED DNA POLYMERASE"/>
    <property type="match status" value="1"/>
</dbReference>
<dbReference type="Gene3D" id="3.60.10.10">
    <property type="entry name" value="Endonuclease/exonuclease/phosphatase"/>
    <property type="match status" value="1"/>
</dbReference>
<dbReference type="InterPro" id="IPR052343">
    <property type="entry name" value="Retrotransposon-Effector_Assoc"/>
</dbReference>
<sequence length="1225" mass="140855">MRLISWNCQGVGPKTTSRRLEEMCRMYSPGFLFLSETKNDLVYLQNVQVSLGFDCLKTVEPIGNSGGLALFYSRDYPVKFIYVCDRLIDIETIIDGNRVFITFVYGDPVVQYRELVWKRLTRIGIVRSEPWFMIGDFNEIIGNHEKRGGKKRSESSFLPFCCMIENCGMIDFPSTGSLFSWVGKRSCGVAGRKRRDLIKCRLDRAMGNEEWHSIYSHTNVEYLQHRGSDHKPLLASIQNKPYRPYKHFIFDKRWINKPGFKESVQEGWAFPSRGEGVPFFQKIKNCRQTISIWKKSNKTNTEKLILELHSQLDLAYEDENFSTEDLLALKWKLCQAYRDEEIFWKLKNPQVFDSALQEVPVLITEEMNKSLTKVISPEEVKRALFSLNPDKAPGPDGMTAFFYQHYWDLTGPDLIKLVQNFHSTGFFDERLNETNICLIPKTERPRKMAEFRPISLCNVSYKVISKVLSSRLKRLLPELISETQSAFVAERLITDNILIAQENFHALRTNPACKKKYMAIKTDMSKAYDRVEWSFLRALMLKMGFAQKWVDWIIFCISSVSYKILLNGSPKGFIKPSRGIRQGDPISPFLFILCTEALVAKLKDAEWHGRIQGLQISRASPSTSHLLFADDSLFFCKADPLQGKEIIDILRLYGEASGQQLNPDKSSVMFGHEVDNSIRNTIKVSLGIHKDGAIRSKLSSVVANFWWKTREESNGIHWIAWDKLCTPFSDGGLGFRTLEEFNLVLLAKQLWRLIRFPNSLLSRVLRGRYFRYSDPIQIGKANRPSFGWRSIMAAKPLLLSGLRRTIGSGMLTRVWEDPWIPSFPPRPAKSILNIRDTHLYVNDLIDPVTKQWKLGRLQELVDPSDIPLILGIRPSRTYKSDDFSWSFTKSGNYTVKSGYWAARDLSRPTCDLPFQGPSVSALQAQVWKIKTTRKFKHFEWQCLSGCLATNQRLFSRHIGTEKVCPRCGAEEESINHLLFLCPPSRQIWALSPIPSSEYIFPRNSLFYNFDFLLSRGKEFDIAEDIMEIFPWILWYIWKSRNRFIFENVIESPQVILDFAIQEANVWKQANSKEVATEYPPPQVVPANLPPTRNVCQFDASWHLKDTLSGHGWVLVDQDIVLLLGLKSARKSLSPLHAEVDSLLWAMECMISLGVSDCSFASDSADFISLLENPSEWPTFVAELATFSSLVCFFPSFSIKFFSRIYNVRADCLSKKARARNSLFSM</sequence>
<dbReference type="Pfam" id="PF13966">
    <property type="entry name" value="zf-RVT"/>
    <property type="match status" value="1"/>
</dbReference>
<dbReference type="Pfam" id="PF13456">
    <property type="entry name" value="RVT_3"/>
    <property type="match status" value="1"/>
</dbReference>
<dbReference type="AlphaFoldDB" id="Q9ZQF8"/>
<evidence type="ECO:0000259" key="1">
    <source>
        <dbReference type="PROSITE" id="PS50878"/>
    </source>
</evidence>
<dbReference type="GO" id="GO:0004523">
    <property type="term" value="F:RNA-DNA hybrid ribonuclease activity"/>
    <property type="evidence" value="ECO:0007669"/>
    <property type="project" value="InterPro"/>
</dbReference>
<dbReference type="InterPro" id="IPR044730">
    <property type="entry name" value="RNase_H-like_dom_plant"/>
</dbReference>
<dbReference type="InterPro" id="IPR043502">
    <property type="entry name" value="DNA/RNA_pol_sf"/>
</dbReference>
<dbReference type="InterPro" id="IPR026960">
    <property type="entry name" value="RVT-Znf"/>
</dbReference>
<dbReference type="Pfam" id="PF00078">
    <property type="entry name" value="RVT_1"/>
    <property type="match status" value="1"/>
</dbReference>
<organism evidence="2">
    <name type="scientific">Arabidopsis thaliana</name>
    <name type="common">Mouse-ear cress</name>
    <dbReference type="NCBI Taxonomy" id="3702"/>
    <lineage>
        <taxon>Eukaryota</taxon>
        <taxon>Viridiplantae</taxon>
        <taxon>Streptophyta</taxon>
        <taxon>Embryophyta</taxon>
        <taxon>Tracheophyta</taxon>
        <taxon>Spermatophyta</taxon>
        <taxon>Magnoliopsida</taxon>
        <taxon>eudicotyledons</taxon>
        <taxon>Gunneridae</taxon>
        <taxon>Pentapetalae</taxon>
        <taxon>rosids</taxon>
        <taxon>malvids</taxon>
        <taxon>Brassicales</taxon>
        <taxon>Brassicaceae</taxon>
        <taxon>Camelineae</taxon>
        <taxon>Arabidopsis</taxon>
    </lineage>
</organism>
<dbReference type="InterPro" id="IPR002156">
    <property type="entry name" value="RNaseH_domain"/>
</dbReference>
<keyword evidence="2" id="KW-0695">RNA-directed DNA polymerase</keyword>
<dbReference type="SUPFAM" id="SSF56672">
    <property type="entry name" value="DNA/RNA polymerases"/>
    <property type="match status" value="1"/>
</dbReference>
<dbReference type="InterPro" id="IPR005135">
    <property type="entry name" value="Endo/exonuclease/phosphatase"/>
</dbReference>
<keyword evidence="2" id="KW-0808">Transferase</keyword>
<dbReference type="InterPro" id="IPR000477">
    <property type="entry name" value="RT_dom"/>
</dbReference>
<reference key="1">
    <citation type="journal article" date="1999" name="Nature">
        <title>Sequence and analysis of chromosome 2 of the plant Arabidopsis thaliana.</title>
        <authorList>
            <person name="Lin X."/>
            <person name="Kaul S."/>
            <person name="Rounsley S."/>
            <person name="Shea T.P."/>
            <person name="Benito M.I."/>
            <person name="Town C.D."/>
            <person name="Fujii C.Y."/>
            <person name="Mason T."/>
            <person name="Bowman C.L."/>
            <person name="Barnstead M."/>
            <person name="Feldblyum T.V."/>
            <person name="Buell C.R."/>
            <person name="Ketchum K.A."/>
            <person name="Lee J."/>
            <person name="Ronning C.M."/>
            <person name="Koo H.L."/>
            <person name="Moffat K.S."/>
            <person name="Cronin L.A."/>
            <person name="Shen M."/>
            <person name="Pai G."/>
            <person name="Van Aken S."/>
            <person name="Umayam L."/>
            <person name="Tallon L.J."/>
            <person name="Gill J.E."/>
            <person name="Adams M.D."/>
            <person name="Carrera A.J."/>
            <person name="Creasy T.H."/>
            <person name="Goodman H.M."/>
            <person name="Somerville C.R."/>
            <person name="Copenhaver G.P."/>
            <person name="Preuss D."/>
            <person name="Nierman W.C."/>
            <person name="White O."/>
            <person name="Eisen J.A."/>
            <person name="Salzberg S.L."/>
            <person name="Fraser C.M."/>
            <person name="Venter J.C."/>
        </authorList>
    </citation>
    <scope>NUCLEOTIDE SEQUENCE [LARGE SCALE GENOMIC DNA]</scope>
    <source>
        <strain>cv. Columbia</strain>
    </source>
</reference>
<dbReference type="CDD" id="cd06222">
    <property type="entry name" value="RNase_H_like"/>
    <property type="match status" value="1"/>
</dbReference>
<dbReference type="SUPFAM" id="SSF56219">
    <property type="entry name" value="DNase I-like"/>
    <property type="match status" value="1"/>
</dbReference>
<keyword evidence="2" id="KW-0548">Nucleotidyltransferase</keyword>
<name>Q9ZQF8_ARATH</name>
<dbReference type="GO" id="GO:0003676">
    <property type="term" value="F:nucleic acid binding"/>
    <property type="evidence" value="ECO:0007669"/>
    <property type="project" value="InterPro"/>
</dbReference>
<reference evidence="2" key="3">
    <citation type="submission" date="2002-02" db="EMBL/GenBank/DDBJ databases">
        <authorList>
            <person name="Town C.D."/>
            <person name="Kaul S."/>
        </authorList>
    </citation>
    <scope>NUCLEOTIDE SEQUENCE</scope>
</reference>
<dbReference type="ExpressionAtlas" id="Q9ZQF8">
    <property type="expression patterns" value="differential"/>
</dbReference>
<dbReference type="Pfam" id="PF03372">
    <property type="entry name" value="Exo_endo_phos"/>
    <property type="match status" value="1"/>
</dbReference>
<proteinExistence type="predicted"/>
<feature type="domain" description="Reverse transcriptase" evidence="1">
    <location>
        <begin position="420"/>
        <end position="686"/>
    </location>
</feature>
<dbReference type="PROSITE" id="PS50878">
    <property type="entry name" value="RT_POL"/>
    <property type="match status" value="1"/>
</dbReference>
<evidence type="ECO:0000313" key="2">
    <source>
        <dbReference type="EMBL" id="AAD17398.1"/>
    </source>
</evidence>
<reference evidence="2" key="2">
    <citation type="submission" date="2000-03" db="EMBL/GenBank/DDBJ databases">
        <authorList>
            <person name="Lin X."/>
            <person name="Kaul S."/>
            <person name="Shea T.P."/>
            <person name="Fujii C.Y."/>
            <person name="Shen M."/>
            <person name="VanAken S.E."/>
            <person name="Barnstead M.E."/>
            <person name="Mason T.M."/>
            <person name="Bowman C.L."/>
            <person name="Ronning C.M."/>
            <person name="Benito M.-I."/>
            <person name="Carrera A.J."/>
            <person name="Creasy T.H."/>
            <person name="Buell C.R."/>
            <person name="Town C.D."/>
            <person name="Nierman W.C."/>
            <person name="Fraser C.M."/>
            <person name="Venter J.C."/>
        </authorList>
    </citation>
    <scope>NUCLEOTIDE SEQUENCE</scope>
</reference>
<accession>Q9ZQF8</accession>
<dbReference type="PIR" id="C84530">
    <property type="entry name" value="C84530"/>
</dbReference>
<dbReference type="EMBL" id="AC006248">
    <property type="protein sequence ID" value="AAD17398.1"/>
    <property type="molecule type" value="Genomic_DNA"/>
</dbReference>
<dbReference type="InterPro" id="IPR036691">
    <property type="entry name" value="Endo/exonu/phosph_ase_sf"/>
</dbReference>
<protein>
    <submittedName>
        <fullName evidence="2">Putative non-LTR retroelement reverse transcriptase</fullName>
    </submittedName>
</protein>
<dbReference type="GO" id="GO:0003964">
    <property type="term" value="F:RNA-directed DNA polymerase activity"/>
    <property type="evidence" value="ECO:0007669"/>
    <property type="project" value="UniProtKB-KW"/>
</dbReference>
<dbReference type="CDD" id="cd01650">
    <property type="entry name" value="RT_nLTR_like"/>
    <property type="match status" value="1"/>
</dbReference>
<dbReference type="PANTHER" id="PTHR46890">
    <property type="entry name" value="NON-LTR RETROLELEMENT REVERSE TRANSCRIPTASE-LIKE PROTEIN-RELATED"/>
    <property type="match status" value="1"/>
</dbReference>
<gene>
    <name evidence="2" type="ordered locus">At2g15540</name>
</gene>